<reference evidence="1" key="3">
    <citation type="submission" date="2022-01" db="UniProtKB">
        <authorList>
            <consortium name="EnsemblPlants"/>
        </authorList>
    </citation>
    <scope>IDENTIFICATION</scope>
    <source>
        <strain evidence="1">subsp. vulgare</strain>
    </source>
</reference>
<keyword evidence="2" id="KW-1185">Reference proteome</keyword>
<dbReference type="EnsemblPlants" id="HORVU.MOREX.r3.4HG0413340.1">
    <property type="protein sequence ID" value="HORVU.MOREX.r3.4HG0413340.1.CDS1"/>
    <property type="gene ID" value="HORVU.MOREX.r3.4HG0413340"/>
</dbReference>
<dbReference type="PANTHER" id="PTHR45125">
    <property type="entry name" value="F21J9.4-RELATED"/>
    <property type="match status" value="1"/>
</dbReference>
<name>A0A8I6X634_HORVV</name>
<proteinExistence type="predicted"/>
<evidence type="ECO:0000313" key="1">
    <source>
        <dbReference type="EnsemblPlants" id="HORVU.MOREX.r3.4HG0413340.1.CDS1"/>
    </source>
</evidence>
<dbReference type="Proteomes" id="UP000011116">
    <property type="component" value="Chromosome 4H"/>
</dbReference>
<evidence type="ECO:0000313" key="2">
    <source>
        <dbReference type="Proteomes" id="UP000011116"/>
    </source>
</evidence>
<organism evidence="1 2">
    <name type="scientific">Hordeum vulgare subsp. vulgare</name>
    <name type="common">Domesticated barley</name>
    <dbReference type="NCBI Taxonomy" id="112509"/>
    <lineage>
        <taxon>Eukaryota</taxon>
        <taxon>Viridiplantae</taxon>
        <taxon>Streptophyta</taxon>
        <taxon>Embryophyta</taxon>
        <taxon>Tracheophyta</taxon>
        <taxon>Spermatophyta</taxon>
        <taxon>Magnoliopsida</taxon>
        <taxon>Liliopsida</taxon>
        <taxon>Poales</taxon>
        <taxon>Poaceae</taxon>
        <taxon>BOP clade</taxon>
        <taxon>Pooideae</taxon>
        <taxon>Triticodae</taxon>
        <taxon>Triticeae</taxon>
        <taxon>Hordeinae</taxon>
        <taxon>Hordeum</taxon>
    </lineage>
</organism>
<accession>A0A8I6X634</accession>
<reference evidence="2" key="1">
    <citation type="journal article" date="2012" name="Nature">
        <title>A physical, genetic and functional sequence assembly of the barley genome.</title>
        <authorList>
            <consortium name="The International Barley Genome Sequencing Consortium"/>
            <person name="Mayer K.F."/>
            <person name="Waugh R."/>
            <person name="Brown J.W."/>
            <person name="Schulman A."/>
            <person name="Langridge P."/>
            <person name="Platzer M."/>
            <person name="Fincher G.B."/>
            <person name="Muehlbauer G.J."/>
            <person name="Sato K."/>
            <person name="Close T.J."/>
            <person name="Wise R.P."/>
            <person name="Stein N."/>
        </authorList>
    </citation>
    <scope>NUCLEOTIDE SEQUENCE [LARGE SCALE GENOMIC DNA]</scope>
    <source>
        <strain evidence="2">cv. Morex</strain>
    </source>
</reference>
<dbReference type="Gramene" id="HORVU.MOREX.r3.4HG0413340.1">
    <property type="protein sequence ID" value="HORVU.MOREX.r3.4HG0413340.1.CDS1"/>
    <property type="gene ID" value="HORVU.MOREX.r3.4HG0413340"/>
</dbReference>
<protein>
    <submittedName>
        <fullName evidence="1">Uncharacterized protein</fullName>
    </submittedName>
</protein>
<dbReference type="PANTHER" id="PTHR45125:SF43">
    <property type="entry name" value="NO APICAL MERISTEM-ASSOCIATED C-TERMINAL DOMAIN-CONTAINING PROTEIN"/>
    <property type="match status" value="1"/>
</dbReference>
<reference evidence="1" key="2">
    <citation type="submission" date="2020-10" db="EMBL/GenBank/DDBJ databases">
        <authorList>
            <person name="Scholz U."/>
            <person name="Mascher M."/>
            <person name="Fiebig A."/>
        </authorList>
    </citation>
    <scope>NUCLEOTIDE SEQUENCE [LARGE SCALE GENOMIC DNA]</scope>
    <source>
        <strain evidence="1">cv. Morex</strain>
    </source>
</reference>
<sequence>MDEDVLLCNTWLQVSRDVTVEGDQSRHAYWIRMKEHFDLYNKSGIDRSERSLRSEWSTINRDCQKWLPHLRRLTR</sequence>
<dbReference type="AlphaFoldDB" id="A0A8I6X634"/>